<dbReference type="Gene3D" id="1.10.760.10">
    <property type="entry name" value="Cytochrome c-like domain"/>
    <property type="match status" value="2"/>
</dbReference>
<dbReference type="Proteomes" id="UP000269271">
    <property type="component" value="Unassembled WGS sequence"/>
</dbReference>
<feature type="binding site" description="covalent" evidence="6">
    <location>
        <position position="162"/>
    </location>
    <ligand>
        <name>heme c</name>
        <dbReference type="ChEBI" id="CHEBI:61717"/>
        <label>2</label>
    </ligand>
</feature>
<keyword evidence="4" id="KW-0249">Electron transport</keyword>
<dbReference type="SUPFAM" id="SSF46626">
    <property type="entry name" value="Cytochrome c"/>
    <property type="match status" value="2"/>
</dbReference>
<dbReference type="PROSITE" id="PS51007">
    <property type="entry name" value="CYTC"/>
    <property type="match status" value="1"/>
</dbReference>
<reference evidence="10 11" key="1">
    <citation type="submission" date="2018-08" db="EMBL/GenBank/DDBJ databases">
        <title>Comparative analysis of Burkholderia isolates from Puerto Rico.</title>
        <authorList>
            <person name="Hall C."/>
            <person name="Sahl J."/>
            <person name="Wagner D."/>
        </authorList>
    </citation>
    <scope>NUCLEOTIDE SEQUENCE [LARGE SCALE GENOMIC DNA]</scope>
    <source>
        <strain evidence="10 11">Bp9001</strain>
    </source>
</reference>
<feature type="binding site" description="covalent" evidence="6">
    <location>
        <position position="165"/>
    </location>
    <ligand>
        <name>heme c</name>
        <dbReference type="ChEBI" id="CHEBI:61717"/>
        <label>2</label>
    </ligand>
</feature>
<dbReference type="PIRSF" id="PIRSF000005">
    <property type="entry name" value="Cytochrome_c4"/>
    <property type="match status" value="1"/>
</dbReference>
<dbReference type="PANTHER" id="PTHR33751:SF11">
    <property type="entry name" value="BLL4483 PROTEIN"/>
    <property type="match status" value="1"/>
</dbReference>
<evidence type="ECO:0000313" key="10">
    <source>
        <dbReference type="EMBL" id="RQT14790.1"/>
    </source>
</evidence>
<dbReference type="Pfam" id="PF00034">
    <property type="entry name" value="Cytochrom_C"/>
    <property type="match status" value="1"/>
</dbReference>
<dbReference type="EMBL" id="QTQX01000042">
    <property type="protein sequence ID" value="RQT14790.1"/>
    <property type="molecule type" value="Genomic_DNA"/>
</dbReference>
<keyword evidence="1" id="KW-0813">Transport</keyword>
<sequence>MRPRTTTRRGHVNDTVDTPRRRFARLLAAAALLAGHARADDATLGKTIATHGTTAGVAACIGCHGSQGEGNTAAGFPRLAGTHAAYLSAQLAAFADGSRQNPVMQPLSKMLTPHERDAVSAYFASLPAPAGIVAANDTSIDPANTGAWLATRGRWSQGLPACAQCHGPGGLGVGTAFPPLAGQPAAYIAGQLNGWKHGTRPPGPMALMPAIAGKLSDADIDAVAAYYARGGAAQGDKQ</sequence>
<protein>
    <submittedName>
        <fullName evidence="10">Cytochrome C</fullName>
    </submittedName>
</protein>
<keyword evidence="3 7" id="KW-0479">Metal-binding</keyword>
<evidence type="ECO:0000259" key="9">
    <source>
        <dbReference type="PROSITE" id="PS51007"/>
    </source>
</evidence>
<dbReference type="InterPro" id="IPR024167">
    <property type="entry name" value="Cytochrome_c4-like"/>
</dbReference>
<accession>A0A3N8PUM4</accession>
<dbReference type="InterPro" id="IPR036909">
    <property type="entry name" value="Cyt_c-like_dom_sf"/>
</dbReference>
<dbReference type="Pfam" id="PF13442">
    <property type="entry name" value="Cytochrome_CBB3"/>
    <property type="match status" value="1"/>
</dbReference>
<dbReference type="InterPro" id="IPR008168">
    <property type="entry name" value="Cyt_C_IC"/>
</dbReference>
<dbReference type="InterPro" id="IPR050597">
    <property type="entry name" value="Cytochrome_c_Oxidase_Subunit"/>
</dbReference>
<dbReference type="PANTHER" id="PTHR33751">
    <property type="entry name" value="CBB3-TYPE CYTOCHROME C OXIDASE SUBUNIT FIXP"/>
    <property type="match status" value="1"/>
</dbReference>
<dbReference type="InterPro" id="IPR009056">
    <property type="entry name" value="Cyt_c-like_dom"/>
</dbReference>
<dbReference type="GO" id="GO:0005506">
    <property type="term" value="F:iron ion binding"/>
    <property type="evidence" value="ECO:0007669"/>
    <property type="project" value="InterPro"/>
</dbReference>
<evidence type="ECO:0000256" key="4">
    <source>
        <dbReference type="ARBA" id="ARBA00022982"/>
    </source>
</evidence>
<dbReference type="RefSeq" id="WP_124619962.1">
    <property type="nucleotide sequence ID" value="NZ_QTQX01000042.1"/>
</dbReference>
<evidence type="ECO:0000256" key="7">
    <source>
        <dbReference type="PIRSR" id="PIRSR000005-2"/>
    </source>
</evidence>
<feature type="binding site" description="axial binding residue" evidence="7">
    <location>
        <position position="166"/>
    </location>
    <ligand>
        <name>heme c</name>
        <dbReference type="ChEBI" id="CHEBI:61717"/>
        <label>2</label>
    </ligand>
    <ligandPart>
        <name>Fe</name>
        <dbReference type="ChEBI" id="CHEBI:18248"/>
    </ligandPart>
</feature>
<keyword evidence="5 7" id="KW-0408">Iron</keyword>
<feature type="binding site" description="covalent" evidence="6">
    <location>
        <position position="63"/>
    </location>
    <ligand>
        <name>heme c</name>
        <dbReference type="ChEBI" id="CHEBI:61717"/>
        <label>1</label>
    </ligand>
</feature>
<keyword evidence="2 6" id="KW-0349">Heme</keyword>
<feature type="binding site" description="axial binding residue" evidence="7">
    <location>
        <position position="104"/>
    </location>
    <ligand>
        <name>heme c</name>
        <dbReference type="ChEBI" id="CHEBI:61717"/>
        <label>1</label>
    </ligand>
    <ligandPart>
        <name>Fe</name>
        <dbReference type="ChEBI" id="CHEBI:18248"/>
    </ligandPart>
</feature>
<dbReference type="AlphaFoldDB" id="A0A3N8PUM4"/>
<feature type="chain" id="PRO_5017961504" evidence="8">
    <location>
        <begin position="40"/>
        <end position="238"/>
    </location>
</feature>
<feature type="binding site" description="covalent" evidence="6">
    <location>
        <position position="60"/>
    </location>
    <ligand>
        <name>heme c</name>
        <dbReference type="ChEBI" id="CHEBI:61717"/>
        <label>1</label>
    </ligand>
</feature>
<evidence type="ECO:0000256" key="6">
    <source>
        <dbReference type="PIRSR" id="PIRSR000005-1"/>
    </source>
</evidence>
<dbReference type="GO" id="GO:0009055">
    <property type="term" value="F:electron transfer activity"/>
    <property type="evidence" value="ECO:0007669"/>
    <property type="project" value="InterPro"/>
</dbReference>
<evidence type="ECO:0000313" key="11">
    <source>
        <dbReference type="Proteomes" id="UP000269271"/>
    </source>
</evidence>
<evidence type="ECO:0000256" key="3">
    <source>
        <dbReference type="ARBA" id="ARBA00022723"/>
    </source>
</evidence>
<dbReference type="GO" id="GO:0020037">
    <property type="term" value="F:heme binding"/>
    <property type="evidence" value="ECO:0007669"/>
    <property type="project" value="InterPro"/>
</dbReference>
<comment type="PTM">
    <text evidence="6">Binds 2 heme c groups covalently per subunit.</text>
</comment>
<evidence type="ECO:0000256" key="1">
    <source>
        <dbReference type="ARBA" id="ARBA00022448"/>
    </source>
</evidence>
<gene>
    <name evidence="10" type="ORF">DF037_38090</name>
</gene>
<evidence type="ECO:0000256" key="8">
    <source>
        <dbReference type="SAM" id="SignalP"/>
    </source>
</evidence>
<proteinExistence type="predicted"/>
<organism evidence="10 11">
    <name type="scientific">Burkholderia contaminans</name>
    <dbReference type="NCBI Taxonomy" id="488447"/>
    <lineage>
        <taxon>Bacteria</taxon>
        <taxon>Pseudomonadati</taxon>
        <taxon>Pseudomonadota</taxon>
        <taxon>Betaproteobacteria</taxon>
        <taxon>Burkholderiales</taxon>
        <taxon>Burkholderiaceae</taxon>
        <taxon>Burkholderia</taxon>
        <taxon>Burkholderia cepacia complex</taxon>
    </lineage>
</organism>
<feature type="signal peptide" evidence="8">
    <location>
        <begin position="1"/>
        <end position="39"/>
    </location>
</feature>
<comment type="caution">
    <text evidence="10">The sequence shown here is derived from an EMBL/GenBank/DDBJ whole genome shotgun (WGS) entry which is preliminary data.</text>
</comment>
<feature type="domain" description="Cytochrome c" evidence="9">
    <location>
        <begin position="40"/>
        <end position="231"/>
    </location>
</feature>
<name>A0A3N8PUM4_9BURK</name>
<dbReference type="PRINTS" id="PR00605">
    <property type="entry name" value="CYTCHROMECIC"/>
</dbReference>
<feature type="binding site" description="axial binding residue" evidence="7">
    <location>
        <position position="64"/>
    </location>
    <ligand>
        <name>heme c</name>
        <dbReference type="ChEBI" id="CHEBI:61717"/>
        <label>1</label>
    </ligand>
    <ligandPart>
        <name>Fe</name>
        <dbReference type="ChEBI" id="CHEBI:18248"/>
    </ligandPart>
</feature>
<feature type="binding site" description="axial binding residue" evidence="7">
    <location>
        <position position="208"/>
    </location>
    <ligand>
        <name>heme c</name>
        <dbReference type="ChEBI" id="CHEBI:61717"/>
        <label>2</label>
    </ligand>
    <ligandPart>
        <name>Fe</name>
        <dbReference type="ChEBI" id="CHEBI:18248"/>
    </ligandPart>
</feature>
<evidence type="ECO:0000256" key="5">
    <source>
        <dbReference type="ARBA" id="ARBA00023004"/>
    </source>
</evidence>
<evidence type="ECO:0000256" key="2">
    <source>
        <dbReference type="ARBA" id="ARBA00022617"/>
    </source>
</evidence>
<keyword evidence="8" id="KW-0732">Signal</keyword>
<dbReference type="GO" id="GO:0042597">
    <property type="term" value="C:periplasmic space"/>
    <property type="evidence" value="ECO:0007669"/>
    <property type="project" value="InterPro"/>
</dbReference>